<name>A0A392SX89_9FABA</name>
<evidence type="ECO:0000313" key="3">
    <source>
        <dbReference type="Proteomes" id="UP000265520"/>
    </source>
</evidence>
<feature type="region of interest" description="Disordered" evidence="1">
    <location>
        <begin position="1"/>
        <end position="21"/>
    </location>
</feature>
<evidence type="ECO:0000313" key="2">
    <source>
        <dbReference type="EMBL" id="MCI53433.1"/>
    </source>
</evidence>
<evidence type="ECO:0000256" key="1">
    <source>
        <dbReference type="SAM" id="MobiDB-lite"/>
    </source>
</evidence>
<feature type="non-terminal residue" evidence="2">
    <location>
        <position position="1"/>
    </location>
</feature>
<dbReference type="EMBL" id="LXQA010462964">
    <property type="protein sequence ID" value="MCI53433.1"/>
    <property type="molecule type" value="Genomic_DNA"/>
</dbReference>
<keyword evidence="3" id="KW-1185">Reference proteome</keyword>
<organism evidence="2 3">
    <name type="scientific">Trifolium medium</name>
    <dbReference type="NCBI Taxonomy" id="97028"/>
    <lineage>
        <taxon>Eukaryota</taxon>
        <taxon>Viridiplantae</taxon>
        <taxon>Streptophyta</taxon>
        <taxon>Embryophyta</taxon>
        <taxon>Tracheophyta</taxon>
        <taxon>Spermatophyta</taxon>
        <taxon>Magnoliopsida</taxon>
        <taxon>eudicotyledons</taxon>
        <taxon>Gunneridae</taxon>
        <taxon>Pentapetalae</taxon>
        <taxon>rosids</taxon>
        <taxon>fabids</taxon>
        <taxon>Fabales</taxon>
        <taxon>Fabaceae</taxon>
        <taxon>Papilionoideae</taxon>
        <taxon>50 kb inversion clade</taxon>
        <taxon>NPAAA clade</taxon>
        <taxon>Hologalegina</taxon>
        <taxon>IRL clade</taxon>
        <taxon>Trifolieae</taxon>
        <taxon>Trifolium</taxon>
    </lineage>
</organism>
<protein>
    <submittedName>
        <fullName evidence="2">Uncharacterized protein</fullName>
    </submittedName>
</protein>
<accession>A0A392SX89</accession>
<dbReference type="Proteomes" id="UP000265520">
    <property type="component" value="Unassembled WGS sequence"/>
</dbReference>
<sequence>RMPAIHTTHRGDEPTSITKSDDPDYVPYVLNLLWRSHRWLLDQEWKNSWRPLSTRSIIKANLFESRFCN</sequence>
<comment type="caution">
    <text evidence="2">The sequence shown here is derived from an EMBL/GenBank/DDBJ whole genome shotgun (WGS) entry which is preliminary data.</text>
</comment>
<dbReference type="AlphaFoldDB" id="A0A392SX89"/>
<proteinExistence type="predicted"/>
<reference evidence="2 3" key="1">
    <citation type="journal article" date="2018" name="Front. Plant Sci.">
        <title>Red Clover (Trifolium pratense) and Zigzag Clover (T. medium) - A Picture of Genomic Similarities and Differences.</title>
        <authorList>
            <person name="Dluhosova J."/>
            <person name="Istvanek J."/>
            <person name="Nedelnik J."/>
            <person name="Repkova J."/>
        </authorList>
    </citation>
    <scope>NUCLEOTIDE SEQUENCE [LARGE SCALE GENOMIC DNA]</scope>
    <source>
        <strain evidence="3">cv. 10/8</strain>
        <tissue evidence="2">Leaf</tissue>
    </source>
</reference>